<evidence type="ECO:0000259" key="5">
    <source>
        <dbReference type="PROSITE" id="PS51007"/>
    </source>
</evidence>
<keyword evidence="7" id="KW-1185">Reference proteome</keyword>
<feature type="domain" description="Cytochrome c" evidence="5">
    <location>
        <begin position="32"/>
        <end position="120"/>
    </location>
</feature>
<gene>
    <name evidence="6" type="ORF">ADIARSV_4067</name>
</gene>
<evidence type="ECO:0000256" key="3">
    <source>
        <dbReference type="ARBA" id="ARBA00023004"/>
    </source>
</evidence>
<dbReference type="GO" id="GO:0046872">
    <property type="term" value="F:metal ion binding"/>
    <property type="evidence" value="ECO:0007669"/>
    <property type="project" value="UniProtKB-KW"/>
</dbReference>
<dbReference type="GO" id="GO:0009055">
    <property type="term" value="F:electron transfer activity"/>
    <property type="evidence" value="ECO:0007669"/>
    <property type="project" value="InterPro"/>
</dbReference>
<keyword evidence="1 4" id="KW-0349">Heme</keyword>
<evidence type="ECO:0000256" key="2">
    <source>
        <dbReference type="ARBA" id="ARBA00022723"/>
    </source>
</evidence>
<dbReference type="Pfam" id="PF00034">
    <property type="entry name" value="Cytochrom_C"/>
    <property type="match status" value="1"/>
</dbReference>
<sequence>MTKLYNLLIASAIFASCNSSTTKTAEKGTDTLRFAKGKALFAQNDCGGCHAEKDAIIGPSFSNIAAEYEASPANIAHLAHVVIVGVKPNEGVWGSREMTPHLKLNPSDAEEIVKYMLSFPPDPNKPFLHNTK</sequence>
<dbReference type="InterPro" id="IPR009056">
    <property type="entry name" value="Cyt_c-like_dom"/>
</dbReference>
<evidence type="ECO:0000256" key="1">
    <source>
        <dbReference type="ARBA" id="ARBA00022617"/>
    </source>
</evidence>
<dbReference type="PROSITE" id="PS51257">
    <property type="entry name" value="PROKAR_LIPOPROTEIN"/>
    <property type="match status" value="1"/>
</dbReference>
<comment type="caution">
    <text evidence="6">The sequence shown here is derived from an EMBL/GenBank/DDBJ whole genome shotgun (WGS) entry which is preliminary data.</text>
</comment>
<keyword evidence="2 4" id="KW-0479">Metal-binding</keyword>
<evidence type="ECO:0000313" key="6">
    <source>
        <dbReference type="EMBL" id="EOR92785.1"/>
    </source>
</evidence>
<dbReference type="GO" id="GO:0020037">
    <property type="term" value="F:heme binding"/>
    <property type="evidence" value="ECO:0007669"/>
    <property type="project" value="InterPro"/>
</dbReference>
<dbReference type="SUPFAM" id="SSF46626">
    <property type="entry name" value="Cytochrome c"/>
    <property type="match status" value="1"/>
</dbReference>
<dbReference type="STRING" id="1150600.ADIARSV_4067"/>
<dbReference type="PROSITE" id="PS51007">
    <property type="entry name" value="CYTC"/>
    <property type="match status" value="1"/>
</dbReference>
<dbReference type="OrthoDB" id="9814063at2"/>
<keyword evidence="3 4" id="KW-0408">Iron</keyword>
<dbReference type="RefSeq" id="WP_016197286.1">
    <property type="nucleotide sequence ID" value="NZ_AQPN01000143.1"/>
</dbReference>
<dbReference type="Proteomes" id="UP000014174">
    <property type="component" value="Unassembled WGS sequence"/>
</dbReference>
<dbReference type="InterPro" id="IPR036909">
    <property type="entry name" value="Cyt_c-like_dom_sf"/>
</dbReference>
<evidence type="ECO:0000256" key="4">
    <source>
        <dbReference type="PROSITE-ProRule" id="PRU00433"/>
    </source>
</evidence>
<accession>R9GMM8</accession>
<protein>
    <submittedName>
        <fullName evidence="6">Cytochrome c551/c552</fullName>
    </submittedName>
</protein>
<dbReference type="AlphaFoldDB" id="R9GMM8"/>
<dbReference type="EMBL" id="AQPN01000143">
    <property type="protein sequence ID" value="EOR92785.1"/>
    <property type="molecule type" value="Genomic_DNA"/>
</dbReference>
<name>R9GMM8_9SPHI</name>
<organism evidence="6 7">
    <name type="scientific">Arcticibacter svalbardensis MN12-7</name>
    <dbReference type="NCBI Taxonomy" id="1150600"/>
    <lineage>
        <taxon>Bacteria</taxon>
        <taxon>Pseudomonadati</taxon>
        <taxon>Bacteroidota</taxon>
        <taxon>Sphingobacteriia</taxon>
        <taxon>Sphingobacteriales</taxon>
        <taxon>Sphingobacteriaceae</taxon>
        <taxon>Arcticibacter</taxon>
    </lineage>
</organism>
<reference evidence="6 7" key="1">
    <citation type="journal article" date="2013" name="Genome Announc.">
        <title>Draft Genome Sequence of Arcticibacter svalbardensis Strain MN12-7T, a Member of the Family Sphingobacteriaceae Isolated from an Arctic Soil Sample.</title>
        <authorList>
            <person name="Shivaji S."/>
            <person name="Ara S."/>
            <person name="Prasad S."/>
            <person name="Manasa B.P."/>
            <person name="Begum Z."/>
            <person name="Singh A."/>
            <person name="Kumar Pinnaka A."/>
        </authorList>
    </citation>
    <scope>NUCLEOTIDE SEQUENCE [LARGE SCALE GENOMIC DNA]</scope>
    <source>
        <strain evidence="6 7">MN12-7</strain>
    </source>
</reference>
<evidence type="ECO:0000313" key="7">
    <source>
        <dbReference type="Proteomes" id="UP000014174"/>
    </source>
</evidence>
<dbReference type="eggNOG" id="COG4654">
    <property type="taxonomic scope" value="Bacteria"/>
</dbReference>
<dbReference type="Gene3D" id="1.10.760.10">
    <property type="entry name" value="Cytochrome c-like domain"/>
    <property type="match status" value="1"/>
</dbReference>
<proteinExistence type="predicted"/>